<evidence type="ECO:0000313" key="3">
    <source>
        <dbReference type="EMBL" id="KAF5326840.1"/>
    </source>
</evidence>
<name>A0A8H5BNU6_9AGAR</name>
<comment type="caution">
    <text evidence="3">The sequence shown here is derived from an EMBL/GenBank/DDBJ whole genome shotgun (WGS) entry which is preliminary data.</text>
</comment>
<organism evidence="3 4">
    <name type="scientific">Psilocybe cf. subviscida</name>
    <dbReference type="NCBI Taxonomy" id="2480587"/>
    <lineage>
        <taxon>Eukaryota</taxon>
        <taxon>Fungi</taxon>
        <taxon>Dikarya</taxon>
        <taxon>Basidiomycota</taxon>
        <taxon>Agaricomycotina</taxon>
        <taxon>Agaricomycetes</taxon>
        <taxon>Agaricomycetidae</taxon>
        <taxon>Agaricales</taxon>
        <taxon>Agaricineae</taxon>
        <taxon>Strophariaceae</taxon>
        <taxon>Psilocybe</taxon>
    </lineage>
</organism>
<feature type="compositionally biased region" description="Polar residues" evidence="2">
    <location>
        <begin position="130"/>
        <end position="155"/>
    </location>
</feature>
<gene>
    <name evidence="3" type="ORF">D9619_004233</name>
</gene>
<keyword evidence="4" id="KW-1185">Reference proteome</keyword>
<reference evidence="3 4" key="1">
    <citation type="journal article" date="2020" name="ISME J.">
        <title>Uncovering the hidden diversity of litter-decomposition mechanisms in mushroom-forming fungi.</title>
        <authorList>
            <person name="Floudas D."/>
            <person name="Bentzer J."/>
            <person name="Ahren D."/>
            <person name="Johansson T."/>
            <person name="Persson P."/>
            <person name="Tunlid A."/>
        </authorList>
    </citation>
    <scope>NUCLEOTIDE SEQUENCE [LARGE SCALE GENOMIC DNA]</scope>
    <source>
        <strain evidence="3 4">CBS 101986</strain>
    </source>
</reference>
<keyword evidence="1" id="KW-0175">Coiled coil</keyword>
<sequence length="370" mass="40158">MYNGYGSTSPPLTNNPFITDAGHQVSARFPDLSAAAQQGPDPQQQYGQQQQQWGNGMTGGGYPQQQGGMYQQQQPQMGYGQQQPQQQMNGGYLSPNLQQQTPYSTSTPGSIGGKFQPSSSFGQQLAAHVSGSSYGYLNGQQPQPNSTAYTPAQQQLQSPGYVAQFDPYSSLGQAGWDGGNNGPGGGMGMGMGNGNGNMQQQQQQQQQQGYFGGGGAQPSGHTSNPSMGYGLSILGEPHPKDFIRTHKAAIEAWDQFTWKQWITSFEALMRAWDQRKAELRQRIGELTQQMSSIGGYDYQGVLPRIQQEAGRLQGLIKEAENNHDSVAASVFQMKEVQEGYRQSSDLAGKRRVKEATNAALQGLPGWPQPY</sequence>
<evidence type="ECO:0000256" key="1">
    <source>
        <dbReference type="SAM" id="Coils"/>
    </source>
</evidence>
<feature type="compositionally biased region" description="Low complexity" evidence="2">
    <location>
        <begin position="37"/>
        <end position="55"/>
    </location>
</feature>
<dbReference type="AlphaFoldDB" id="A0A8H5BNU6"/>
<feature type="region of interest" description="Disordered" evidence="2">
    <location>
        <begin position="35"/>
        <end position="155"/>
    </location>
</feature>
<evidence type="ECO:0000313" key="4">
    <source>
        <dbReference type="Proteomes" id="UP000567179"/>
    </source>
</evidence>
<proteinExistence type="predicted"/>
<feature type="compositionally biased region" description="Low complexity" evidence="2">
    <location>
        <begin position="196"/>
        <end position="209"/>
    </location>
</feature>
<accession>A0A8H5BNU6</accession>
<dbReference type="EMBL" id="JAACJJ010000014">
    <property type="protein sequence ID" value="KAF5326840.1"/>
    <property type="molecule type" value="Genomic_DNA"/>
</dbReference>
<dbReference type="Proteomes" id="UP000567179">
    <property type="component" value="Unassembled WGS sequence"/>
</dbReference>
<feature type="compositionally biased region" description="Polar residues" evidence="2">
    <location>
        <begin position="95"/>
        <end position="109"/>
    </location>
</feature>
<feature type="compositionally biased region" description="Gly residues" evidence="2">
    <location>
        <begin position="175"/>
        <end position="195"/>
    </location>
</feature>
<feature type="compositionally biased region" description="Low complexity" evidence="2">
    <location>
        <begin position="63"/>
        <end position="91"/>
    </location>
</feature>
<feature type="region of interest" description="Disordered" evidence="2">
    <location>
        <begin position="172"/>
        <end position="230"/>
    </location>
</feature>
<feature type="coiled-coil region" evidence="1">
    <location>
        <begin position="269"/>
        <end position="322"/>
    </location>
</feature>
<protein>
    <submittedName>
        <fullName evidence="3">Uncharacterized protein</fullName>
    </submittedName>
</protein>
<dbReference type="OrthoDB" id="3253876at2759"/>
<evidence type="ECO:0000256" key="2">
    <source>
        <dbReference type="SAM" id="MobiDB-lite"/>
    </source>
</evidence>